<gene>
    <name evidence="1" type="ORF">FA13DRAFT_1726986</name>
</gene>
<comment type="caution">
    <text evidence="1">The sequence shown here is derived from an EMBL/GenBank/DDBJ whole genome shotgun (WGS) entry which is preliminary data.</text>
</comment>
<proteinExistence type="predicted"/>
<keyword evidence="2" id="KW-1185">Reference proteome</keyword>
<reference evidence="1 2" key="1">
    <citation type="journal article" date="2019" name="Nat. Ecol. Evol.">
        <title>Megaphylogeny resolves global patterns of mushroom evolution.</title>
        <authorList>
            <person name="Varga T."/>
            <person name="Krizsan K."/>
            <person name="Foldi C."/>
            <person name="Dima B."/>
            <person name="Sanchez-Garcia M."/>
            <person name="Sanchez-Ramirez S."/>
            <person name="Szollosi G.J."/>
            <person name="Szarkandi J.G."/>
            <person name="Papp V."/>
            <person name="Albert L."/>
            <person name="Andreopoulos W."/>
            <person name="Angelini C."/>
            <person name="Antonin V."/>
            <person name="Barry K.W."/>
            <person name="Bougher N.L."/>
            <person name="Buchanan P."/>
            <person name="Buyck B."/>
            <person name="Bense V."/>
            <person name="Catcheside P."/>
            <person name="Chovatia M."/>
            <person name="Cooper J."/>
            <person name="Damon W."/>
            <person name="Desjardin D."/>
            <person name="Finy P."/>
            <person name="Geml J."/>
            <person name="Haridas S."/>
            <person name="Hughes K."/>
            <person name="Justo A."/>
            <person name="Karasinski D."/>
            <person name="Kautmanova I."/>
            <person name="Kiss B."/>
            <person name="Kocsube S."/>
            <person name="Kotiranta H."/>
            <person name="LaButti K.M."/>
            <person name="Lechner B.E."/>
            <person name="Liimatainen K."/>
            <person name="Lipzen A."/>
            <person name="Lukacs Z."/>
            <person name="Mihaltcheva S."/>
            <person name="Morgado L.N."/>
            <person name="Niskanen T."/>
            <person name="Noordeloos M.E."/>
            <person name="Ohm R.A."/>
            <person name="Ortiz-Santana B."/>
            <person name="Ovrebo C."/>
            <person name="Racz N."/>
            <person name="Riley R."/>
            <person name="Savchenko A."/>
            <person name="Shiryaev A."/>
            <person name="Soop K."/>
            <person name="Spirin V."/>
            <person name="Szebenyi C."/>
            <person name="Tomsovsky M."/>
            <person name="Tulloss R.E."/>
            <person name="Uehling J."/>
            <person name="Grigoriev I.V."/>
            <person name="Vagvolgyi C."/>
            <person name="Papp T."/>
            <person name="Martin F.M."/>
            <person name="Miettinen O."/>
            <person name="Hibbett D.S."/>
            <person name="Nagy L.G."/>
        </authorList>
    </citation>
    <scope>NUCLEOTIDE SEQUENCE [LARGE SCALE GENOMIC DNA]</scope>
    <source>
        <strain evidence="1 2">FP101781</strain>
    </source>
</reference>
<dbReference type="Proteomes" id="UP000298030">
    <property type="component" value="Unassembled WGS sequence"/>
</dbReference>
<protein>
    <submittedName>
        <fullName evidence="1">Uncharacterized protein</fullName>
    </submittedName>
</protein>
<evidence type="ECO:0000313" key="1">
    <source>
        <dbReference type="EMBL" id="TEB36622.1"/>
    </source>
</evidence>
<sequence>MSKRGECWWKSGEPPPAKYIHIYVGPIEYAFAKLVQSPQIRGQYFQWSGAHLLHLHHYSAITTCKSCIALERG</sequence>
<organism evidence="1 2">
    <name type="scientific">Coprinellus micaceus</name>
    <name type="common">Glistening ink-cap mushroom</name>
    <name type="synonym">Coprinus micaceus</name>
    <dbReference type="NCBI Taxonomy" id="71717"/>
    <lineage>
        <taxon>Eukaryota</taxon>
        <taxon>Fungi</taxon>
        <taxon>Dikarya</taxon>
        <taxon>Basidiomycota</taxon>
        <taxon>Agaricomycotina</taxon>
        <taxon>Agaricomycetes</taxon>
        <taxon>Agaricomycetidae</taxon>
        <taxon>Agaricales</taxon>
        <taxon>Agaricineae</taxon>
        <taxon>Psathyrellaceae</taxon>
        <taxon>Coprinellus</taxon>
    </lineage>
</organism>
<accession>A0A4Y7TSQ6</accession>
<name>A0A4Y7TSQ6_COPMI</name>
<dbReference type="EMBL" id="QPFP01000005">
    <property type="protein sequence ID" value="TEB36622.1"/>
    <property type="molecule type" value="Genomic_DNA"/>
</dbReference>
<evidence type="ECO:0000313" key="2">
    <source>
        <dbReference type="Proteomes" id="UP000298030"/>
    </source>
</evidence>
<dbReference type="AlphaFoldDB" id="A0A4Y7TSQ6"/>